<comment type="subcellular location">
    <subcellularLocation>
        <location evidence="6">Cell membrane</location>
        <topology evidence="6">Multi-pass membrane protein</topology>
    </subcellularLocation>
    <subcellularLocation>
        <location evidence="1">Membrane</location>
        <topology evidence="1">Multi-pass membrane protein</topology>
    </subcellularLocation>
</comment>
<dbReference type="OrthoDB" id="3233284at2"/>
<dbReference type="PROSITE" id="PS50928">
    <property type="entry name" value="ABC_TM1"/>
    <property type="match status" value="1"/>
</dbReference>
<evidence type="ECO:0000256" key="4">
    <source>
        <dbReference type="ARBA" id="ARBA00022989"/>
    </source>
</evidence>
<evidence type="ECO:0000256" key="3">
    <source>
        <dbReference type="ARBA" id="ARBA00022692"/>
    </source>
</evidence>
<keyword evidence="2 6" id="KW-0813">Transport</keyword>
<proteinExistence type="inferred from homology"/>
<keyword evidence="5 6" id="KW-0472">Membrane</keyword>
<dbReference type="PANTHER" id="PTHR30177">
    <property type="entry name" value="GLYCINE BETAINE/L-PROLINE TRANSPORT SYSTEM PERMEASE PROTEIN PROW"/>
    <property type="match status" value="1"/>
</dbReference>
<dbReference type="InterPro" id="IPR000515">
    <property type="entry name" value="MetI-like"/>
</dbReference>
<dbReference type="GO" id="GO:0005886">
    <property type="term" value="C:plasma membrane"/>
    <property type="evidence" value="ECO:0007669"/>
    <property type="project" value="UniProtKB-SubCell"/>
</dbReference>
<reference evidence="8 9" key="1">
    <citation type="submission" date="2019-07" db="EMBL/GenBank/DDBJ databases">
        <title>Whole genome shotgun sequence of Pseudonocardia sulfidoxydans NBRC 16205.</title>
        <authorList>
            <person name="Hosoyama A."/>
            <person name="Uohara A."/>
            <person name="Ohji S."/>
            <person name="Ichikawa N."/>
        </authorList>
    </citation>
    <scope>NUCLEOTIDE SEQUENCE [LARGE SCALE GENOMIC DNA]</scope>
    <source>
        <strain evidence="8 9">NBRC 16205</strain>
    </source>
</reference>
<dbReference type="Gene3D" id="1.10.3720.10">
    <property type="entry name" value="MetI-like"/>
    <property type="match status" value="1"/>
</dbReference>
<evidence type="ECO:0000256" key="1">
    <source>
        <dbReference type="ARBA" id="ARBA00004141"/>
    </source>
</evidence>
<evidence type="ECO:0000313" key="9">
    <source>
        <dbReference type="Proteomes" id="UP000321685"/>
    </source>
</evidence>
<evidence type="ECO:0000256" key="6">
    <source>
        <dbReference type="RuleBase" id="RU363032"/>
    </source>
</evidence>
<dbReference type="EMBL" id="BJVJ01000098">
    <property type="protein sequence ID" value="GEL26576.1"/>
    <property type="molecule type" value="Genomic_DNA"/>
</dbReference>
<evidence type="ECO:0000259" key="7">
    <source>
        <dbReference type="PROSITE" id="PS50928"/>
    </source>
</evidence>
<keyword evidence="3 6" id="KW-0812">Transmembrane</keyword>
<feature type="transmembrane region" description="Helical" evidence="6">
    <location>
        <begin position="81"/>
        <end position="100"/>
    </location>
</feature>
<dbReference type="GO" id="GO:0031460">
    <property type="term" value="P:glycine betaine transport"/>
    <property type="evidence" value="ECO:0007669"/>
    <property type="project" value="TreeGrafter"/>
</dbReference>
<evidence type="ECO:0000313" key="8">
    <source>
        <dbReference type="EMBL" id="GEL26576.1"/>
    </source>
</evidence>
<feature type="transmembrane region" description="Helical" evidence="6">
    <location>
        <begin position="179"/>
        <end position="200"/>
    </location>
</feature>
<keyword evidence="9" id="KW-1185">Reference proteome</keyword>
<dbReference type="Proteomes" id="UP000321685">
    <property type="component" value="Unassembled WGS sequence"/>
</dbReference>
<dbReference type="PANTHER" id="PTHR30177:SF4">
    <property type="entry name" value="OSMOPROTECTANT IMPORT PERMEASE PROTEIN OSMW"/>
    <property type="match status" value="1"/>
</dbReference>
<gene>
    <name evidence="8" type="ORF">PSU4_55300</name>
</gene>
<feature type="domain" description="ABC transmembrane type-1" evidence="7">
    <location>
        <begin position="15"/>
        <end position="197"/>
    </location>
</feature>
<feature type="transmembrane region" description="Helical" evidence="6">
    <location>
        <begin position="48"/>
        <end position="69"/>
    </location>
</feature>
<sequence>MNWVIENLGFIASLLTDHIVFSLVPVVIGLVIAVPLGWLANRAGFGRAVVVNLAGLLYTIPSLALFVFLPAILGTGILDPVNVIVALSVYTVALLVRTVADALEAVPPLVVDAATAMGFKPFRRFVAAELPISVPVILAGVRVAAVSSISLVTVGSVIGFGGLGQMFTDGFQRSITAEVVAGIVLVVVLALVVDGILLLIGRLLTPWDRAARAVAQGATA</sequence>
<evidence type="ECO:0000256" key="2">
    <source>
        <dbReference type="ARBA" id="ARBA00022448"/>
    </source>
</evidence>
<dbReference type="SUPFAM" id="SSF161098">
    <property type="entry name" value="MetI-like"/>
    <property type="match status" value="1"/>
</dbReference>
<keyword evidence="4 6" id="KW-1133">Transmembrane helix</keyword>
<feature type="transmembrane region" description="Helical" evidence="6">
    <location>
        <begin position="132"/>
        <end position="159"/>
    </location>
</feature>
<organism evidence="8 9">
    <name type="scientific">Pseudonocardia sulfidoxydans NBRC 16205</name>
    <dbReference type="NCBI Taxonomy" id="1223511"/>
    <lineage>
        <taxon>Bacteria</taxon>
        <taxon>Bacillati</taxon>
        <taxon>Actinomycetota</taxon>
        <taxon>Actinomycetes</taxon>
        <taxon>Pseudonocardiales</taxon>
        <taxon>Pseudonocardiaceae</taxon>
        <taxon>Pseudonocardia</taxon>
    </lineage>
</organism>
<accession>A0A511DP33</accession>
<dbReference type="Pfam" id="PF00528">
    <property type="entry name" value="BPD_transp_1"/>
    <property type="match status" value="1"/>
</dbReference>
<name>A0A511DP33_9PSEU</name>
<protein>
    <submittedName>
        <fullName evidence="8">Glycine/betaine ABC transporter permease</fullName>
    </submittedName>
</protein>
<dbReference type="AlphaFoldDB" id="A0A511DP33"/>
<dbReference type="InterPro" id="IPR051204">
    <property type="entry name" value="ABC_transp_perm/SBD"/>
</dbReference>
<comment type="similarity">
    <text evidence="6">Belongs to the binding-protein-dependent transport system permease family.</text>
</comment>
<dbReference type="RefSeq" id="WP_147114849.1">
    <property type="nucleotide sequence ID" value="NZ_BJVJ01000098.1"/>
</dbReference>
<comment type="caution">
    <text evidence="8">The sequence shown here is derived from an EMBL/GenBank/DDBJ whole genome shotgun (WGS) entry which is preliminary data.</text>
</comment>
<dbReference type="GO" id="GO:0055085">
    <property type="term" value="P:transmembrane transport"/>
    <property type="evidence" value="ECO:0007669"/>
    <property type="project" value="InterPro"/>
</dbReference>
<feature type="transmembrane region" description="Helical" evidence="6">
    <location>
        <begin position="20"/>
        <end position="41"/>
    </location>
</feature>
<dbReference type="InterPro" id="IPR035906">
    <property type="entry name" value="MetI-like_sf"/>
</dbReference>
<evidence type="ECO:0000256" key="5">
    <source>
        <dbReference type="ARBA" id="ARBA00023136"/>
    </source>
</evidence>
<dbReference type="CDD" id="cd06261">
    <property type="entry name" value="TM_PBP2"/>
    <property type="match status" value="1"/>
</dbReference>